<dbReference type="SMART" id="SM00822">
    <property type="entry name" value="PKS_KR"/>
    <property type="match status" value="1"/>
</dbReference>
<keyword evidence="6" id="KW-1185">Reference proteome</keyword>
<evidence type="ECO:0000259" key="4">
    <source>
        <dbReference type="SMART" id="SM00822"/>
    </source>
</evidence>
<sequence>MTHRRLDGRVAIVTGAGRGLGRAYAIALAEQGADVVVNDLGGDLQGNGRDPAPAREVVEEITAAGGRAVVSPHDVADWNDAAAMIDQALEAFGRLDVLVNNAGILRDRLFANMSEEEWDAVIRVHLKGHAAPARHAMAYWRARSKDGEKVAASIVHTTSLAGLIGNFGQANYASAKLAVVGLSRTLAMEGAKYGVRSNAVSPSARTRIEASLQAPPPDQFDVFAPENVAPLICWLASADCPANGQVFQAYGNRVEVIAPSAVAVDVRTQGKWSVDEIDAAIGRKLPRLPTLGDFVEGL</sequence>
<keyword evidence="2" id="KW-0560">Oxidoreductase</keyword>
<proteinExistence type="inferred from homology"/>
<dbReference type="GO" id="GO:0016491">
    <property type="term" value="F:oxidoreductase activity"/>
    <property type="evidence" value="ECO:0007669"/>
    <property type="project" value="UniProtKB-KW"/>
</dbReference>
<reference evidence="5 6" key="1">
    <citation type="submission" date="2024-02" db="EMBL/GenBank/DDBJ databases">
        <title>Genome analysis and characterization of Microbaculum marinisediminis sp. nov., isolated from marine sediment.</title>
        <authorList>
            <person name="Du Z.-J."/>
            <person name="Ye Y.-Q."/>
            <person name="Zhang Z.-R."/>
            <person name="Yuan S.-M."/>
            <person name="Zhang X.-Y."/>
        </authorList>
    </citation>
    <scope>NUCLEOTIDE SEQUENCE [LARGE SCALE GENOMIC DNA]</scope>
    <source>
        <strain evidence="5 6">SDUM1044001</strain>
    </source>
</reference>
<dbReference type="InterPro" id="IPR002347">
    <property type="entry name" value="SDR_fam"/>
</dbReference>
<evidence type="ECO:0000256" key="2">
    <source>
        <dbReference type="ARBA" id="ARBA00023002"/>
    </source>
</evidence>
<organism evidence="5 6">
    <name type="scientific">Microbaculum marinum</name>
    <dbReference type="NCBI Taxonomy" id="1764581"/>
    <lineage>
        <taxon>Bacteria</taxon>
        <taxon>Pseudomonadati</taxon>
        <taxon>Pseudomonadota</taxon>
        <taxon>Alphaproteobacteria</taxon>
        <taxon>Hyphomicrobiales</taxon>
        <taxon>Tepidamorphaceae</taxon>
        <taxon>Microbaculum</taxon>
    </lineage>
</organism>
<evidence type="ECO:0000256" key="1">
    <source>
        <dbReference type="ARBA" id="ARBA00006484"/>
    </source>
</evidence>
<protein>
    <submittedName>
        <fullName evidence="5">SDR family NAD(P)-dependent oxidoreductase</fullName>
    </submittedName>
</protein>
<evidence type="ECO:0000313" key="5">
    <source>
        <dbReference type="EMBL" id="MEJ8570574.1"/>
    </source>
</evidence>
<dbReference type="RefSeq" id="WP_340328321.1">
    <property type="nucleotide sequence ID" value="NZ_JAZHOF010000002.1"/>
</dbReference>
<evidence type="ECO:0000256" key="3">
    <source>
        <dbReference type="RuleBase" id="RU000363"/>
    </source>
</evidence>
<dbReference type="InterPro" id="IPR036291">
    <property type="entry name" value="NAD(P)-bd_dom_sf"/>
</dbReference>
<dbReference type="InterPro" id="IPR051687">
    <property type="entry name" value="Peroxisomal_Beta-Oxidation"/>
</dbReference>
<dbReference type="InterPro" id="IPR057326">
    <property type="entry name" value="KR_dom"/>
</dbReference>
<dbReference type="Proteomes" id="UP001378188">
    <property type="component" value="Unassembled WGS sequence"/>
</dbReference>
<dbReference type="PANTHER" id="PTHR45024:SF2">
    <property type="entry name" value="SCP2 DOMAIN-CONTAINING PROTEIN"/>
    <property type="match status" value="1"/>
</dbReference>
<dbReference type="EMBL" id="JAZHOF010000002">
    <property type="protein sequence ID" value="MEJ8570574.1"/>
    <property type="molecule type" value="Genomic_DNA"/>
</dbReference>
<dbReference type="Pfam" id="PF00106">
    <property type="entry name" value="adh_short"/>
    <property type="match status" value="1"/>
</dbReference>
<accession>A0AAW9RNM4</accession>
<dbReference type="PANTHER" id="PTHR45024">
    <property type="entry name" value="DEHYDROGENASES, SHORT CHAIN"/>
    <property type="match status" value="1"/>
</dbReference>
<evidence type="ECO:0000313" key="6">
    <source>
        <dbReference type="Proteomes" id="UP001378188"/>
    </source>
</evidence>
<dbReference type="SUPFAM" id="SSF51735">
    <property type="entry name" value="NAD(P)-binding Rossmann-fold domains"/>
    <property type="match status" value="1"/>
</dbReference>
<gene>
    <name evidence="5" type="ORF">V3328_03770</name>
</gene>
<feature type="domain" description="Ketoreductase" evidence="4">
    <location>
        <begin position="9"/>
        <end position="195"/>
    </location>
</feature>
<dbReference type="PRINTS" id="PR00081">
    <property type="entry name" value="GDHRDH"/>
</dbReference>
<comment type="caution">
    <text evidence="5">The sequence shown here is derived from an EMBL/GenBank/DDBJ whole genome shotgun (WGS) entry which is preliminary data.</text>
</comment>
<dbReference type="Gene3D" id="3.40.50.720">
    <property type="entry name" value="NAD(P)-binding Rossmann-like Domain"/>
    <property type="match status" value="1"/>
</dbReference>
<dbReference type="InterPro" id="IPR020904">
    <property type="entry name" value="Sc_DH/Rdtase_CS"/>
</dbReference>
<dbReference type="PROSITE" id="PS00061">
    <property type="entry name" value="ADH_SHORT"/>
    <property type="match status" value="1"/>
</dbReference>
<dbReference type="AlphaFoldDB" id="A0AAW9RNM4"/>
<name>A0AAW9RNM4_9HYPH</name>
<dbReference type="PRINTS" id="PR00080">
    <property type="entry name" value="SDRFAMILY"/>
</dbReference>
<comment type="similarity">
    <text evidence="1 3">Belongs to the short-chain dehydrogenases/reductases (SDR) family.</text>
</comment>